<keyword evidence="5 8" id="KW-0862">Zinc</keyword>
<feature type="signal peptide" evidence="8">
    <location>
        <begin position="1"/>
        <end position="26"/>
    </location>
</feature>
<keyword evidence="8" id="KW-0732">Signal</keyword>
<feature type="domain" description="Peptidase M4 C-terminal" evidence="10">
    <location>
        <begin position="345"/>
        <end position="489"/>
    </location>
</feature>
<dbReference type="PANTHER" id="PTHR33794">
    <property type="entry name" value="BACILLOLYSIN"/>
    <property type="match status" value="1"/>
</dbReference>
<sequence>MDLTLSTRLKAVAGAAALLACGGLQAAQRVEINTTTSNGPLRAALAPKADLGESELKAGRGLDYPNGLRARRHEQYYQGVPVLDGFVVEHRQANAGTTTLRGSVLQRISQDLPSARPVFSAADILLQAKTKLQRFQTTDDTATLYVYAGRDNVARLVYLVSFYVQDGQQLRYPHLLIDANLGRVLQQWDGHMTAAASGPGGNTRTGQYEYGTQRPALDVSANCSMDSNGIITVNLDGEATGSAKKTPYQFGCPRNTFKTVNGGYAPLNDIHAHAGATLRMYMDYLNMPPVPLPLIGRGHPSNALDNASWARGTANFGDGESLYYPMVSLDLVAHEFSHGYTERSAALAYFGQPGGMNEAFSDMAGEAAEYHARGSNDFLVGAEVVKSGTAMRDMRKPSADGKSVEHTLYHRETIDVHRLSGIYNKAFHRLATQPGWNTRKAFEVMADANRLYWTKFSRYNEGACGVENAARNRGYGVADVTAAFNAVGVNCGAYRALAQQLHLAVLGRPAEAASLANAMSALQASNVDDYASELEPQYLAGNQPLRQLVDGLGNSAEARALYPGDHASFVRAVFNNLANRAPTPAELANWVDQLSTKGASRGYVALGVLNALATDGSEADFDALQRKTAMAVYFTAAIDTSAELAAYSGAKAAAKARAMLGQVGSATDVVAFMSTADQTLASLTAAR</sequence>
<dbReference type="EC" id="3.4.24.-" evidence="8"/>
<organism evidence="12 13">
    <name type="scientific">Pseudoduganella violacea</name>
    <dbReference type="NCBI Taxonomy" id="1715466"/>
    <lineage>
        <taxon>Bacteria</taxon>
        <taxon>Pseudomonadati</taxon>
        <taxon>Pseudomonadota</taxon>
        <taxon>Betaproteobacteria</taxon>
        <taxon>Burkholderiales</taxon>
        <taxon>Oxalobacteraceae</taxon>
        <taxon>Telluria group</taxon>
        <taxon>Pseudoduganella</taxon>
    </lineage>
</organism>
<dbReference type="GO" id="GO:0046872">
    <property type="term" value="F:metal ion binding"/>
    <property type="evidence" value="ECO:0007669"/>
    <property type="project" value="UniProtKB-UniRule"/>
</dbReference>
<dbReference type="SUPFAM" id="SSF55486">
    <property type="entry name" value="Metalloproteases ('zincins'), catalytic domain"/>
    <property type="match status" value="1"/>
</dbReference>
<feature type="active site" description="Proton donor" evidence="7">
    <location>
        <position position="417"/>
    </location>
</feature>
<dbReference type="InterPro" id="IPR023612">
    <property type="entry name" value="Peptidase_M4"/>
</dbReference>
<dbReference type="InterPro" id="IPR050728">
    <property type="entry name" value="Zinc_Metalloprotease_M4"/>
</dbReference>
<evidence type="ECO:0000256" key="4">
    <source>
        <dbReference type="ARBA" id="ARBA00022801"/>
    </source>
</evidence>
<dbReference type="Gene3D" id="3.10.170.10">
    <property type="match status" value="1"/>
</dbReference>
<dbReference type="GO" id="GO:0004222">
    <property type="term" value="F:metalloendopeptidase activity"/>
    <property type="evidence" value="ECO:0007669"/>
    <property type="project" value="UniProtKB-UniRule"/>
</dbReference>
<evidence type="ECO:0000256" key="3">
    <source>
        <dbReference type="ARBA" id="ARBA00022723"/>
    </source>
</evidence>
<dbReference type="RefSeq" id="WP_183441948.1">
    <property type="nucleotide sequence ID" value="NZ_JACHXD010000009.1"/>
</dbReference>
<keyword evidence="6 8" id="KW-0482">Metalloprotease</keyword>
<dbReference type="Pfam" id="PF01447">
    <property type="entry name" value="Peptidase_M4"/>
    <property type="match status" value="1"/>
</dbReference>
<comment type="cofactor">
    <cofactor evidence="8">
        <name>Zn(2+)</name>
        <dbReference type="ChEBI" id="CHEBI:29105"/>
    </cofactor>
</comment>
<comment type="caution">
    <text evidence="12">The sequence shown here is derived from an EMBL/GenBank/DDBJ whole genome shotgun (WGS) entry which is preliminary data.</text>
</comment>
<proteinExistence type="inferred from homology"/>
<comment type="function">
    <text evidence="8">Extracellular zinc metalloprotease.</text>
</comment>
<dbReference type="InterPro" id="IPR027268">
    <property type="entry name" value="Peptidase_M4/M1_CTD_sf"/>
</dbReference>
<dbReference type="GO" id="GO:0005576">
    <property type="term" value="C:extracellular region"/>
    <property type="evidence" value="ECO:0007669"/>
    <property type="project" value="UniProtKB-SubCell"/>
</dbReference>
<evidence type="ECO:0000313" key="13">
    <source>
        <dbReference type="Proteomes" id="UP000541535"/>
    </source>
</evidence>
<name>A0A7W5BC81_9BURK</name>
<dbReference type="InterPro" id="IPR025282">
    <property type="entry name" value="DUF4214"/>
</dbReference>
<evidence type="ECO:0000259" key="11">
    <source>
        <dbReference type="Pfam" id="PF13946"/>
    </source>
</evidence>
<dbReference type="Gene3D" id="3.10.450.490">
    <property type="match status" value="1"/>
</dbReference>
<dbReference type="PANTHER" id="PTHR33794:SF1">
    <property type="entry name" value="BACILLOLYSIN"/>
    <property type="match status" value="1"/>
</dbReference>
<keyword evidence="3" id="KW-0479">Metal-binding</keyword>
<accession>A0A7W5BC81</accession>
<feature type="domain" description="DUF4214" evidence="11">
    <location>
        <begin position="553"/>
        <end position="610"/>
    </location>
</feature>
<keyword evidence="2 8" id="KW-0645">Protease</keyword>
<evidence type="ECO:0000256" key="6">
    <source>
        <dbReference type="ARBA" id="ARBA00023049"/>
    </source>
</evidence>
<keyword evidence="8" id="KW-0964">Secreted</keyword>
<evidence type="ECO:0000259" key="9">
    <source>
        <dbReference type="Pfam" id="PF01447"/>
    </source>
</evidence>
<dbReference type="Gene3D" id="1.10.390.10">
    <property type="entry name" value="Neutral Protease Domain 2"/>
    <property type="match status" value="1"/>
</dbReference>
<feature type="active site" evidence="7">
    <location>
        <position position="335"/>
    </location>
</feature>
<reference evidence="12 13" key="1">
    <citation type="submission" date="2020-08" db="EMBL/GenBank/DDBJ databases">
        <title>Genomic Encyclopedia of Type Strains, Phase III (KMG-III): the genomes of soil and plant-associated and newly described type strains.</title>
        <authorList>
            <person name="Whitman W."/>
        </authorList>
    </citation>
    <scope>NUCLEOTIDE SEQUENCE [LARGE SCALE GENOMIC DNA]</scope>
    <source>
        <strain evidence="12 13">CECT 8897</strain>
    </source>
</reference>
<evidence type="ECO:0000256" key="2">
    <source>
        <dbReference type="ARBA" id="ARBA00022670"/>
    </source>
</evidence>
<feature type="domain" description="Peptidase M4" evidence="9">
    <location>
        <begin position="204"/>
        <end position="342"/>
    </location>
</feature>
<feature type="chain" id="PRO_5031602813" description="Neutral metalloproteinase" evidence="8">
    <location>
        <begin position="27"/>
        <end position="687"/>
    </location>
</feature>
<dbReference type="GO" id="GO:0006508">
    <property type="term" value="P:proteolysis"/>
    <property type="evidence" value="ECO:0007669"/>
    <property type="project" value="UniProtKB-KW"/>
</dbReference>
<evidence type="ECO:0000313" key="12">
    <source>
        <dbReference type="EMBL" id="MBB3120160.1"/>
    </source>
</evidence>
<dbReference type="Proteomes" id="UP000541535">
    <property type="component" value="Unassembled WGS sequence"/>
</dbReference>
<keyword evidence="13" id="KW-1185">Reference proteome</keyword>
<protein>
    <recommendedName>
        <fullName evidence="8">Neutral metalloproteinase</fullName>
        <ecNumber evidence="8">3.4.24.-</ecNumber>
    </recommendedName>
</protein>
<dbReference type="Pfam" id="PF02868">
    <property type="entry name" value="Peptidase_M4_C"/>
    <property type="match status" value="1"/>
</dbReference>
<evidence type="ECO:0000256" key="5">
    <source>
        <dbReference type="ARBA" id="ARBA00022833"/>
    </source>
</evidence>
<dbReference type="CDD" id="cd09597">
    <property type="entry name" value="M4_TLP"/>
    <property type="match status" value="1"/>
</dbReference>
<evidence type="ECO:0000256" key="1">
    <source>
        <dbReference type="ARBA" id="ARBA00009388"/>
    </source>
</evidence>
<gene>
    <name evidence="12" type="ORF">FHS03_003224</name>
</gene>
<comment type="similarity">
    <text evidence="1 8">Belongs to the peptidase M4 family.</text>
</comment>
<evidence type="ECO:0000259" key="10">
    <source>
        <dbReference type="Pfam" id="PF02868"/>
    </source>
</evidence>
<keyword evidence="4 8" id="KW-0378">Hydrolase</keyword>
<dbReference type="Pfam" id="PF13946">
    <property type="entry name" value="DUF4214"/>
    <property type="match status" value="1"/>
</dbReference>
<dbReference type="AlphaFoldDB" id="A0A7W5BC81"/>
<evidence type="ECO:0000256" key="8">
    <source>
        <dbReference type="RuleBase" id="RU366073"/>
    </source>
</evidence>
<dbReference type="PRINTS" id="PR00730">
    <property type="entry name" value="THERMOLYSIN"/>
</dbReference>
<dbReference type="Gene3D" id="3.10.450.40">
    <property type="match status" value="1"/>
</dbReference>
<dbReference type="InterPro" id="IPR001570">
    <property type="entry name" value="Peptidase_M4_C_domain"/>
</dbReference>
<dbReference type="EMBL" id="JACHXD010000009">
    <property type="protein sequence ID" value="MBB3120160.1"/>
    <property type="molecule type" value="Genomic_DNA"/>
</dbReference>
<comment type="subcellular location">
    <subcellularLocation>
        <location evidence="8">Secreted</location>
    </subcellularLocation>
</comment>
<dbReference type="InterPro" id="IPR013856">
    <property type="entry name" value="Peptidase_M4_domain"/>
</dbReference>
<evidence type="ECO:0000256" key="7">
    <source>
        <dbReference type="PIRSR" id="PIRSR623612-1"/>
    </source>
</evidence>